<proteinExistence type="predicted"/>
<keyword evidence="1" id="KW-1133">Transmembrane helix</keyword>
<feature type="domain" description="CzcB-like barrel-sandwich hybrid" evidence="2">
    <location>
        <begin position="83"/>
        <end position="258"/>
    </location>
</feature>
<dbReference type="PANTHER" id="PTHR30469">
    <property type="entry name" value="MULTIDRUG RESISTANCE PROTEIN MDTA"/>
    <property type="match status" value="1"/>
</dbReference>
<dbReference type="EMBL" id="SLWX01000006">
    <property type="protein sequence ID" value="TCO75986.1"/>
    <property type="molecule type" value="Genomic_DNA"/>
</dbReference>
<organism evidence="3 4">
    <name type="scientific">Chromatocurvus halotolerans</name>
    <dbReference type="NCBI Taxonomy" id="1132028"/>
    <lineage>
        <taxon>Bacteria</taxon>
        <taxon>Pseudomonadati</taxon>
        <taxon>Pseudomonadota</taxon>
        <taxon>Gammaproteobacteria</taxon>
        <taxon>Cellvibrionales</taxon>
        <taxon>Halieaceae</taxon>
        <taxon>Chromatocurvus</taxon>
    </lineage>
</organism>
<evidence type="ECO:0000313" key="4">
    <source>
        <dbReference type="Proteomes" id="UP000294980"/>
    </source>
</evidence>
<reference evidence="3 4" key="1">
    <citation type="submission" date="2019-03" db="EMBL/GenBank/DDBJ databases">
        <title>Genomic Encyclopedia of Type Strains, Phase IV (KMG-IV): sequencing the most valuable type-strain genomes for metagenomic binning, comparative biology and taxonomic classification.</title>
        <authorList>
            <person name="Goeker M."/>
        </authorList>
    </citation>
    <scope>NUCLEOTIDE SEQUENCE [LARGE SCALE GENOMIC DNA]</scope>
    <source>
        <strain evidence="3 4">DSM 23344</strain>
    </source>
</reference>
<dbReference type="InterPro" id="IPR058647">
    <property type="entry name" value="BSH_CzcB-like"/>
</dbReference>
<protein>
    <submittedName>
        <fullName evidence="3">CusB/HlyD membrane fusion family barrel-sandwich protein</fullName>
    </submittedName>
</protein>
<gene>
    <name evidence="3" type="ORF">EV688_106177</name>
</gene>
<dbReference type="Gene3D" id="2.40.30.170">
    <property type="match status" value="1"/>
</dbReference>
<accession>A0A4R2KXI0</accession>
<dbReference type="GO" id="GO:1990281">
    <property type="term" value="C:efflux pump complex"/>
    <property type="evidence" value="ECO:0007669"/>
    <property type="project" value="TreeGrafter"/>
</dbReference>
<dbReference type="AlphaFoldDB" id="A0A4R2KXI0"/>
<evidence type="ECO:0000259" key="2">
    <source>
        <dbReference type="Pfam" id="PF25973"/>
    </source>
</evidence>
<keyword evidence="1" id="KW-0472">Membrane</keyword>
<evidence type="ECO:0000313" key="3">
    <source>
        <dbReference type="EMBL" id="TCO75986.1"/>
    </source>
</evidence>
<dbReference type="Gene3D" id="2.40.50.100">
    <property type="match status" value="1"/>
</dbReference>
<dbReference type="RefSeq" id="WP_165876882.1">
    <property type="nucleotide sequence ID" value="NZ_SLWX01000006.1"/>
</dbReference>
<dbReference type="GO" id="GO:0015562">
    <property type="term" value="F:efflux transmembrane transporter activity"/>
    <property type="evidence" value="ECO:0007669"/>
    <property type="project" value="TreeGrafter"/>
</dbReference>
<comment type="caution">
    <text evidence="3">The sequence shown here is derived from an EMBL/GenBank/DDBJ whole genome shotgun (WGS) entry which is preliminary data.</text>
</comment>
<evidence type="ECO:0000256" key="1">
    <source>
        <dbReference type="SAM" id="Phobius"/>
    </source>
</evidence>
<keyword evidence="4" id="KW-1185">Reference proteome</keyword>
<feature type="transmembrane region" description="Helical" evidence="1">
    <location>
        <begin position="20"/>
        <end position="39"/>
    </location>
</feature>
<sequence length="377" mass="41238">MTLKTTLASITPRIQRKNVLFAIAVGIGTMTTTVLMATAPEHAPQEVDEKVWPVSTTLVEVDSLSPELQVYGRVESPRHTRLSSALDAPVVAVHVSEGDSVQKGEPLVTLDAAEAQLVHAQRAADLAGNLATLESLAADFDSEQRVLAQMQELQELAERRVNRLRELYARQLVSTTEVDTLKQEVSIRRIELSRQQALVERQPQRLAAARAAVDSARAALDEQQLRLERSVLRAPFDGRVTLVNASEGDRVTPGKVLVALYDLEKLRVRARLPSALVPRLKSHVASGTRISAAIAGRLDMAELDQLSSEIESGSSGIDAFFRLPTGSSLEIGRTVDLVLQLPPVDNVVAVPQQSLHRNRYIYVVENQRLRAVAVATQ</sequence>
<name>A0A4R2KXI0_9GAMM</name>
<keyword evidence="1" id="KW-0812">Transmembrane</keyword>
<dbReference type="Gene3D" id="1.10.287.470">
    <property type="entry name" value="Helix hairpin bin"/>
    <property type="match status" value="1"/>
</dbReference>
<dbReference type="Proteomes" id="UP000294980">
    <property type="component" value="Unassembled WGS sequence"/>
</dbReference>
<dbReference type="Pfam" id="PF25973">
    <property type="entry name" value="BSH_CzcB"/>
    <property type="match status" value="1"/>
</dbReference>
<dbReference type="PANTHER" id="PTHR30469:SF11">
    <property type="entry name" value="BLL4320 PROTEIN"/>
    <property type="match status" value="1"/>
</dbReference>
<dbReference type="SUPFAM" id="SSF111369">
    <property type="entry name" value="HlyD-like secretion proteins"/>
    <property type="match status" value="1"/>
</dbReference>